<dbReference type="Pfam" id="PF16124">
    <property type="entry name" value="RecQ_Zn_bind"/>
    <property type="match status" value="1"/>
</dbReference>
<dbReference type="NCBIfam" id="TIGR00614">
    <property type="entry name" value="recQ_fam"/>
    <property type="match status" value="1"/>
</dbReference>
<accession>A0ABD5E944</accession>
<dbReference type="InterPro" id="IPR027417">
    <property type="entry name" value="P-loop_NTPase"/>
</dbReference>
<evidence type="ECO:0000256" key="1">
    <source>
        <dbReference type="ARBA" id="ARBA00005446"/>
    </source>
</evidence>
<evidence type="ECO:0000259" key="15">
    <source>
        <dbReference type="PROSITE" id="PS51194"/>
    </source>
</evidence>
<dbReference type="GO" id="GO:0005524">
    <property type="term" value="F:ATP binding"/>
    <property type="evidence" value="ECO:0007669"/>
    <property type="project" value="UniProtKB-KW"/>
</dbReference>
<proteinExistence type="inferred from homology"/>
<evidence type="ECO:0000256" key="5">
    <source>
        <dbReference type="ARBA" id="ARBA00022806"/>
    </source>
</evidence>
<dbReference type="PANTHER" id="PTHR13710:SF105">
    <property type="entry name" value="ATP-DEPENDENT DNA HELICASE Q1"/>
    <property type="match status" value="1"/>
</dbReference>
<keyword evidence="8" id="KW-0413">Isomerase</keyword>
<organism evidence="16 17">
    <name type="scientific">Streptomyces evansiae</name>
    <dbReference type="NCBI Taxonomy" id="3075535"/>
    <lineage>
        <taxon>Bacteria</taxon>
        <taxon>Bacillati</taxon>
        <taxon>Actinomycetota</taxon>
        <taxon>Actinomycetes</taxon>
        <taxon>Kitasatosporales</taxon>
        <taxon>Streptomycetaceae</taxon>
        <taxon>Streptomyces</taxon>
    </lineage>
</organism>
<evidence type="ECO:0000313" key="16">
    <source>
        <dbReference type="EMBL" id="MDT0417888.1"/>
    </source>
</evidence>
<evidence type="ECO:0000256" key="6">
    <source>
        <dbReference type="ARBA" id="ARBA00022840"/>
    </source>
</evidence>
<evidence type="ECO:0000313" key="17">
    <source>
        <dbReference type="Proteomes" id="UP001183607"/>
    </source>
</evidence>
<dbReference type="Pfam" id="PF00271">
    <property type="entry name" value="Helicase_C"/>
    <property type="match status" value="1"/>
</dbReference>
<dbReference type="EC" id="5.6.2.4" evidence="10"/>
<keyword evidence="4 16" id="KW-0378">Hydrolase</keyword>
<evidence type="ECO:0000256" key="3">
    <source>
        <dbReference type="ARBA" id="ARBA00022741"/>
    </source>
</evidence>
<dbReference type="InterPro" id="IPR004589">
    <property type="entry name" value="DNA_helicase_ATP-dep_RecQ"/>
</dbReference>
<keyword evidence="7" id="KW-0238">DNA-binding</keyword>
<dbReference type="SMART" id="SM00490">
    <property type="entry name" value="HELICc"/>
    <property type="match status" value="1"/>
</dbReference>
<dbReference type="SUPFAM" id="SSF52540">
    <property type="entry name" value="P-loop containing nucleoside triphosphate hydrolases"/>
    <property type="match status" value="1"/>
</dbReference>
<keyword evidence="2" id="KW-0479">Metal-binding</keyword>
<dbReference type="PROSITE" id="PS00690">
    <property type="entry name" value="DEAH_ATP_HELICASE"/>
    <property type="match status" value="1"/>
</dbReference>
<evidence type="ECO:0000256" key="10">
    <source>
        <dbReference type="ARBA" id="ARBA00034808"/>
    </source>
</evidence>
<evidence type="ECO:0000256" key="2">
    <source>
        <dbReference type="ARBA" id="ARBA00022723"/>
    </source>
</evidence>
<evidence type="ECO:0000256" key="9">
    <source>
        <dbReference type="ARBA" id="ARBA00034617"/>
    </source>
</evidence>
<dbReference type="GO" id="GO:0016787">
    <property type="term" value="F:hydrolase activity"/>
    <property type="evidence" value="ECO:0007669"/>
    <property type="project" value="UniProtKB-KW"/>
</dbReference>
<protein>
    <recommendedName>
        <fullName evidence="11">ATP-dependent DNA helicase RecQ</fullName>
        <ecNumber evidence="10">5.6.2.4</ecNumber>
    </recommendedName>
    <alternativeName>
        <fullName evidence="12">DNA 3'-5' helicase RecQ</fullName>
    </alternativeName>
</protein>
<feature type="compositionally biased region" description="Low complexity" evidence="13">
    <location>
        <begin position="502"/>
        <end position="512"/>
    </location>
</feature>
<feature type="domain" description="Helicase ATP-binding" evidence="14">
    <location>
        <begin position="35"/>
        <end position="204"/>
    </location>
</feature>
<dbReference type="InterPro" id="IPR002464">
    <property type="entry name" value="DNA/RNA_helicase_DEAH_CS"/>
</dbReference>
<keyword evidence="5 16" id="KW-0347">Helicase</keyword>
<evidence type="ECO:0000256" key="12">
    <source>
        <dbReference type="ARBA" id="ARBA00044550"/>
    </source>
</evidence>
<dbReference type="InterPro" id="IPR014001">
    <property type="entry name" value="Helicase_ATP-bd"/>
</dbReference>
<name>A0ABD5E944_9ACTN</name>
<evidence type="ECO:0000256" key="11">
    <source>
        <dbReference type="ARBA" id="ARBA00044535"/>
    </source>
</evidence>
<dbReference type="InterPro" id="IPR032284">
    <property type="entry name" value="RecQ_Zn-bd"/>
</dbReference>
<reference evidence="17" key="1">
    <citation type="submission" date="2023-07" db="EMBL/GenBank/DDBJ databases">
        <title>30 novel species of actinomycetes from the DSMZ collection.</title>
        <authorList>
            <person name="Nouioui I."/>
        </authorList>
    </citation>
    <scope>NUCLEOTIDE SEQUENCE [LARGE SCALE GENOMIC DNA]</scope>
    <source>
        <strain evidence="17">DSM 41982</strain>
    </source>
</reference>
<evidence type="ECO:0000259" key="14">
    <source>
        <dbReference type="PROSITE" id="PS51192"/>
    </source>
</evidence>
<evidence type="ECO:0000256" key="7">
    <source>
        <dbReference type="ARBA" id="ARBA00023125"/>
    </source>
</evidence>
<evidence type="ECO:0000256" key="8">
    <source>
        <dbReference type="ARBA" id="ARBA00023235"/>
    </source>
</evidence>
<dbReference type="GO" id="GO:0003677">
    <property type="term" value="F:DNA binding"/>
    <property type="evidence" value="ECO:0007669"/>
    <property type="project" value="UniProtKB-KW"/>
</dbReference>
<feature type="region of interest" description="Disordered" evidence="13">
    <location>
        <begin position="498"/>
        <end position="520"/>
    </location>
</feature>
<dbReference type="Proteomes" id="UP001183607">
    <property type="component" value="Unassembled WGS sequence"/>
</dbReference>
<dbReference type="RefSeq" id="WP_007820447.1">
    <property type="nucleotide sequence ID" value="NZ_JAVRER010000034.1"/>
</dbReference>
<dbReference type="AlphaFoldDB" id="A0ABD5E944"/>
<dbReference type="Gene3D" id="3.40.50.300">
    <property type="entry name" value="P-loop containing nucleotide triphosphate hydrolases"/>
    <property type="match status" value="2"/>
</dbReference>
<evidence type="ECO:0000256" key="13">
    <source>
        <dbReference type="SAM" id="MobiDB-lite"/>
    </source>
</evidence>
<dbReference type="SMART" id="SM00487">
    <property type="entry name" value="DEXDc"/>
    <property type="match status" value="1"/>
</dbReference>
<sequence length="568" mass="60490">MPRAARRPSVRSRLGDAAREVFGWEELRPAQLAAMEAVMAGEDTIVVMPTGAGKSAVYQVPGVLLDGPVLVVSPLIALQRDQVSALGRSAGARASAVNSSQRARENAQTWERVREGALDFLFVSPEQLAKPDVLAMVGGAGPALMVVDEAHCVSSWGHDFRPDYLALGRVRDRIGHPPLLALTASAAPPVRADILRHLRMPGAREIVSGFDRPEIHLEVVRHRDEEAKSRWVVERAAGEAKPGIVYAGTRKETERYAAELSSLGFSGAAYHAGMTGAARSAVHDAFHTGELDVVVATSAFGMGIDKTDVRFVLHASVPGSLDAYYQELGRAGRDGRPARAILGYRSEDLGVQRYRASGHPDEAALAALMDRVRAHTGPVPPTVLREETGLTHSALTSLVHLLSEAGGLLLEEAGIRAVPGARRDTCAREAVRLAEARTRLERSRVEMMRGYAESEGCRRRALLGYFGEDLPAGECAGCDNCEASEHADGARGPAVLAGTGGSTAPSAAIPTAPEFPPGTRVSHRAWGEGEVMSGEADRLTVLFTEAGYRTLSLDAVREQSLLTPLVGA</sequence>
<dbReference type="GO" id="GO:0046872">
    <property type="term" value="F:metal ion binding"/>
    <property type="evidence" value="ECO:0007669"/>
    <property type="project" value="UniProtKB-KW"/>
</dbReference>
<dbReference type="Pfam" id="PF00270">
    <property type="entry name" value="DEAD"/>
    <property type="match status" value="1"/>
</dbReference>
<dbReference type="PANTHER" id="PTHR13710">
    <property type="entry name" value="DNA HELICASE RECQ FAMILY MEMBER"/>
    <property type="match status" value="1"/>
</dbReference>
<dbReference type="EMBL" id="JAVRER010000034">
    <property type="protein sequence ID" value="MDT0417888.1"/>
    <property type="molecule type" value="Genomic_DNA"/>
</dbReference>
<comment type="similarity">
    <text evidence="1">Belongs to the helicase family. RecQ subfamily.</text>
</comment>
<comment type="catalytic activity">
    <reaction evidence="9">
        <text>Couples ATP hydrolysis with the unwinding of duplex DNA by translocating in the 3'-5' direction.</text>
        <dbReference type="EC" id="5.6.2.4"/>
    </reaction>
</comment>
<feature type="domain" description="Helicase C-terminal" evidence="15">
    <location>
        <begin position="232"/>
        <end position="376"/>
    </location>
</feature>
<gene>
    <name evidence="16" type="ORF">RM574_20610</name>
</gene>
<dbReference type="InterPro" id="IPR011545">
    <property type="entry name" value="DEAD/DEAH_box_helicase_dom"/>
</dbReference>
<dbReference type="InterPro" id="IPR001650">
    <property type="entry name" value="Helicase_C-like"/>
</dbReference>
<keyword evidence="3" id="KW-0547">Nucleotide-binding</keyword>
<dbReference type="CDD" id="cd17920">
    <property type="entry name" value="DEXHc_RecQ"/>
    <property type="match status" value="1"/>
</dbReference>
<keyword evidence="6" id="KW-0067">ATP-binding</keyword>
<dbReference type="PROSITE" id="PS51192">
    <property type="entry name" value="HELICASE_ATP_BIND_1"/>
    <property type="match status" value="1"/>
</dbReference>
<comment type="caution">
    <text evidence="16">The sequence shown here is derived from an EMBL/GenBank/DDBJ whole genome shotgun (WGS) entry which is preliminary data.</text>
</comment>
<dbReference type="PROSITE" id="PS51194">
    <property type="entry name" value="HELICASE_CTER"/>
    <property type="match status" value="1"/>
</dbReference>
<evidence type="ECO:0000256" key="4">
    <source>
        <dbReference type="ARBA" id="ARBA00022801"/>
    </source>
</evidence>
<dbReference type="GO" id="GO:0043138">
    <property type="term" value="F:3'-5' DNA helicase activity"/>
    <property type="evidence" value="ECO:0007669"/>
    <property type="project" value="UniProtKB-EC"/>
</dbReference>